<accession>A0A5Q5BF74</accession>
<name>A0A5Q5BF74_MYCSS</name>
<feature type="transmembrane region" description="Helical" evidence="1">
    <location>
        <begin position="92"/>
        <end position="114"/>
    </location>
</feature>
<keyword evidence="1" id="KW-0812">Transmembrane</keyword>
<organism evidence="2">
    <name type="scientific">Mycobacterium sp. (strain MCS)</name>
    <dbReference type="NCBI Taxonomy" id="164756"/>
    <lineage>
        <taxon>Bacteria</taxon>
        <taxon>Bacillati</taxon>
        <taxon>Actinomycetota</taxon>
        <taxon>Actinomycetes</taxon>
        <taxon>Mycobacteriales</taxon>
        <taxon>Mycobacteriaceae</taxon>
        <taxon>Mycobacterium</taxon>
    </lineage>
</organism>
<proteinExistence type="predicted"/>
<keyword evidence="1" id="KW-0472">Membrane</keyword>
<feature type="transmembrane region" description="Helical" evidence="1">
    <location>
        <begin position="49"/>
        <end position="71"/>
    </location>
</feature>
<dbReference type="KEGG" id="mmc:Mmcs_0684"/>
<sequence length="152" mass="16279">MRDRSPLSRQILVQSTLAGLINLLVNPAIDYLTSRHEPPQRVWGVDGLVVGFVLTSLILSTLVGVFSARAARRLDADGMATPRWLRRLPRRGWSAGLALGAGAAVFAIAGSWLLSVAGVTTMSLPALMAVKAVYCGTLGFWVARLVILRTLA</sequence>
<keyword evidence="1" id="KW-1133">Transmembrane helix</keyword>
<evidence type="ECO:0000256" key="1">
    <source>
        <dbReference type="SAM" id="Phobius"/>
    </source>
</evidence>
<protein>
    <submittedName>
        <fullName evidence="2">Uncharacterized protein</fullName>
    </submittedName>
</protein>
<feature type="transmembrane region" description="Helical" evidence="1">
    <location>
        <begin position="12"/>
        <end position="29"/>
    </location>
</feature>
<evidence type="ECO:0000313" key="2">
    <source>
        <dbReference type="EMBL" id="ABG06805.1"/>
    </source>
</evidence>
<gene>
    <name evidence="2" type="ordered locus">Mmcs_0684</name>
</gene>
<dbReference type="AlphaFoldDB" id="A0A5Q5BF74"/>
<feature type="transmembrane region" description="Helical" evidence="1">
    <location>
        <begin position="126"/>
        <end position="147"/>
    </location>
</feature>
<reference evidence="2" key="1">
    <citation type="submission" date="2006-06" db="EMBL/GenBank/DDBJ databases">
        <title>Complete sequence of chromosome of Mycobacterium sp. MCS.</title>
        <authorList>
            <consortium name="US DOE Joint Genome Institute"/>
            <person name="Copeland A."/>
            <person name="Lucas S."/>
            <person name="Lapidus A."/>
            <person name="Barry K."/>
            <person name="Detter J.C."/>
            <person name="Glavina del Rio T."/>
            <person name="Hammon N."/>
            <person name="Israni S."/>
            <person name="Dalin E."/>
            <person name="Tice H."/>
            <person name="Pitluck S."/>
            <person name="Martinez M."/>
            <person name="Schmutz J."/>
            <person name="Larimer F."/>
            <person name="Land M."/>
            <person name="Hauser L."/>
            <person name="Kyrpides N."/>
            <person name="Kim E."/>
            <person name="Miller C.D."/>
            <person name="Hughes J.E."/>
            <person name="Anderson A.J."/>
            <person name="Sims R.C."/>
            <person name="Richardson P."/>
        </authorList>
    </citation>
    <scope>NUCLEOTIDE SEQUENCE [LARGE SCALE GENOMIC DNA]</scope>
    <source>
        <strain evidence="2">MCS</strain>
    </source>
</reference>
<dbReference type="EMBL" id="CP000384">
    <property type="protein sequence ID" value="ABG06805.1"/>
    <property type="molecule type" value="Genomic_DNA"/>
</dbReference>